<evidence type="ECO:0000256" key="1">
    <source>
        <dbReference type="ARBA" id="ARBA00007074"/>
    </source>
</evidence>
<dbReference type="RefSeq" id="WP_307335733.1">
    <property type="nucleotide sequence ID" value="NZ_JAUSUD010000001.1"/>
</dbReference>
<dbReference type="InterPro" id="IPR018392">
    <property type="entry name" value="LysM"/>
</dbReference>
<feature type="domain" description="LysM" evidence="9">
    <location>
        <begin position="102"/>
        <end position="145"/>
    </location>
</feature>
<dbReference type="PROSITE" id="PS51935">
    <property type="entry name" value="NLPC_P60"/>
    <property type="match status" value="1"/>
</dbReference>
<dbReference type="Proteomes" id="UP001234495">
    <property type="component" value="Unassembled WGS sequence"/>
</dbReference>
<evidence type="ECO:0000256" key="2">
    <source>
        <dbReference type="ARBA" id="ARBA00022670"/>
    </source>
</evidence>
<keyword evidence="2" id="KW-0645">Protease</keyword>
<accession>A0ABT9Z9I2</accession>
<evidence type="ECO:0000256" key="4">
    <source>
        <dbReference type="ARBA" id="ARBA00022737"/>
    </source>
</evidence>
<keyword evidence="4" id="KW-0677">Repeat</keyword>
<feature type="chain" id="PRO_5045212095" evidence="8">
    <location>
        <begin position="26"/>
        <end position="370"/>
    </location>
</feature>
<dbReference type="CDD" id="cd00118">
    <property type="entry name" value="LysM"/>
    <property type="match status" value="3"/>
</dbReference>
<evidence type="ECO:0000256" key="6">
    <source>
        <dbReference type="ARBA" id="ARBA00022807"/>
    </source>
</evidence>
<keyword evidence="12" id="KW-1185">Reference proteome</keyword>
<dbReference type="InterPro" id="IPR036779">
    <property type="entry name" value="LysM_dom_sf"/>
</dbReference>
<protein>
    <submittedName>
        <fullName evidence="11">LysM repeat protein</fullName>
    </submittedName>
</protein>
<feature type="compositionally biased region" description="Low complexity" evidence="7">
    <location>
        <begin position="151"/>
        <end position="172"/>
    </location>
</feature>
<gene>
    <name evidence="11" type="ORF">J2S19_000164</name>
</gene>
<feature type="compositionally biased region" description="Polar residues" evidence="7">
    <location>
        <begin position="178"/>
        <end position="188"/>
    </location>
</feature>
<keyword evidence="3 8" id="KW-0732">Signal</keyword>
<evidence type="ECO:0000259" key="10">
    <source>
        <dbReference type="PROSITE" id="PS51935"/>
    </source>
</evidence>
<organism evidence="11 12">
    <name type="scientific">Metabacillus malikii</name>
    <dbReference type="NCBI Taxonomy" id="1504265"/>
    <lineage>
        <taxon>Bacteria</taxon>
        <taxon>Bacillati</taxon>
        <taxon>Bacillota</taxon>
        <taxon>Bacilli</taxon>
        <taxon>Bacillales</taxon>
        <taxon>Bacillaceae</taxon>
        <taxon>Metabacillus</taxon>
    </lineage>
</organism>
<dbReference type="PANTHER" id="PTHR47360">
    <property type="entry name" value="MUREIN DD-ENDOPEPTIDASE MEPS/MUREIN LD-CARBOXYPEPTIDASE"/>
    <property type="match status" value="1"/>
</dbReference>
<evidence type="ECO:0000256" key="7">
    <source>
        <dbReference type="SAM" id="MobiDB-lite"/>
    </source>
</evidence>
<comment type="similarity">
    <text evidence="1">Belongs to the peptidase C40 family.</text>
</comment>
<evidence type="ECO:0000256" key="8">
    <source>
        <dbReference type="SAM" id="SignalP"/>
    </source>
</evidence>
<dbReference type="InterPro" id="IPR000064">
    <property type="entry name" value="NLP_P60_dom"/>
</dbReference>
<proteinExistence type="inferred from homology"/>
<dbReference type="Pfam" id="PF00877">
    <property type="entry name" value="NLPC_P60"/>
    <property type="match status" value="1"/>
</dbReference>
<dbReference type="InterPro" id="IPR052062">
    <property type="entry name" value="Murein_DD/LD_carboxypeptidase"/>
</dbReference>
<dbReference type="EMBL" id="JAUSUD010000001">
    <property type="protein sequence ID" value="MDQ0228914.1"/>
    <property type="molecule type" value="Genomic_DNA"/>
</dbReference>
<feature type="signal peptide" evidence="8">
    <location>
        <begin position="1"/>
        <end position="25"/>
    </location>
</feature>
<evidence type="ECO:0000256" key="5">
    <source>
        <dbReference type="ARBA" id="ARBA00022801"/>
    </source>
</evidence>
<dbReference type="SUPFAM" id="SSF54001">
    <property type="entry name" value="Cysteine proteinases"/>
    <property type="match status" value="1"/>
</dbReference>
<dbReference type="Gene3D" id="3.10.350.10">
    <property type="entry name" value="LysM domain"/>
    <property type="match status" value="3"/>
</dbReference>
<feature type="domain" description="LysM" evidence="9">
    <location>
        <begin position="186"/>
        <end position="229"/>
    </location>
</feature>
<dbReference type="PANTHER" id="PTHR47360:SF1">
    <property type="entry name" value="ENDOPEPTIDASE NLPC-RELATED"/>
    <property type="match status" value="1"/>
</dbReference>
<name>A0ABT9Z9I2_9BACI</name>
<keyword evidence="6" id="KW-0788">Thiol protease</keyword>
<dbReference type="InterPro" id="IPR038765">
    <property type="entry name" value="Papain-like_cys_pep_sf"/>
</dbReference>
<dbReference type="PROSITE" id="PS51782">
    <property type="entry name" value="LYSM"/>
    <property type="match status" value="3"/>
</dbReference>
<comment type="caution">
    <text evidence="11">The sequence shown here is derived from an EMBL/GenBank/DDBJ whole genome shotgun (WGS) entry which is preliminary data.</text>
</comment>
<evidence type="ECO:0000259" key="9">
    <source>
        <dbReference type="PROSITE" id="PS51782"/>
    </source>
</evidence>
<evidence type="ECO:0000313" key="11">
    <source>
        <dbReference type="EMBL" id="MDQ0228914.1"/>
    </source>
</evidence>
<evidence type="ECO:0000256" key="3">
    <source>
        <dbReference type="ARBA" id="ARBA00022729"/>
    </source>
</evidence>
<reference evidence="11 12" key="1">
    <citation type="submission" date="2023-07" db="EMBL/GenBank/DDBJ databases">
        <title>Genomic Encyclopedia of Type Strains, Phase IV (KMG-IV): sequencing the most valuable type-strain genomes for metagenomic binning, comparative biology and taxonomic classification.</title>
        <authorList>
            <person name="Goeker M."/>
        </authorList>
    </citation>
    <scope>NUCLEOTIDE SEQUENCE [LARGE SCALE GENOMIC DNA]</scope>
    <source>
        <strain evidence="11 12">DSM 29005</strain>
    </source>
</reference>
<dbReference type="SMART" id="SM00257">
    <property type="entry name" value="LysM"/>
    <property type="match status" value="3"/>
</dbReference>
<feature type="region of interest" description="Disordered" evidence="7">
    <location>
        <begin position="148"/>
        <end position="188"/>
    </location>
</feature>
<feature type="domain" description="LysM" evidence="9">
    <location>
        <begin position="26"/>
        <end position="69"/>
    </location>
</feature>
<dbReference type="Pfam" id="PF01476">
    <property type="entry name" value="LysM"/>
    <property type="match status" value="3"/>
</dbReference>
<keyword evidence="5" id="KW-0378">Hydrolase</keyword>
<dbReference type="SUPFAM" id="SSF54106">
    <property type="entry name" value="LysM domain"/>
    <property type="match status" value="3"/>
</dbReference>
<sequence length="370" mass="40052">MKYKLLGLTATAVVGSSLFATMVEAESIKVKSGDTLWELSKEYNTTVDLLKRTNGLSSDMIRIGQILELPGTTTSKTTTKTTTSETVTAAPTKTQSATVKSTTYKVKAGDSLWVIARSYNTSVNELKRLNSLSSDLIRVGQTLIINKSNATTSQETEQTPKQSTTPKPTSKPESSKENSAPSTTTSTYTVKPGDSLWKIANQHNLSIAEIKVANNLSSDTIYIGQALKLSGNAIIKNETNNNTVKDNSSSSAKVNTMIGEAKNLMGTPYRWAGNTPAGFDCSGFIYYVLNKVTSVSRLSTAGYWDIMSPVNSPAVGDFVFFTTYKAGPSHMGIYLGNNEFIHASNSGVAIGNLTNSYWKQRYLGAKRYLN</sequence>
<dbReference type="Gene3D" id="3.90.1720.10">
    <property type="entry name" value="endopeptidase domain like (from Nostoc punctiforme)"/>
    <property type="match status" value="1"/>
</dbReference>
<feature type="domain" description="NlpC/P60" evidence="10">
    <location>
        <begin position="251"/>
        <end position="369"/>
    </location>
</feature>
<evidence type="ECO:0000313" key="12">
    <source>
        <dbReference type="Proteomes" id="UP001234495"/>
    </source>
</evidence>